<dbReference type="EnsemblMetazoa" id="GPAI019110-RA">
    <property type="protein sequence ID" value="GPAI019110-PA"/>
    <property type="gene ID" value="GPAI019110"/>
</dbReference>
<sequence length="149" mass="16775">MARVVNTKLFDILLAKCINNFAKQFSILGIAQRLQQPDVVLSHANIRRSHSKDNKAQAPVWLSLFFSNDSHPIVITLRHSFISIQANRVALVAQHLWPGSQAHNVAVLVSSLFSSTAACNSNNNNNNNNNKSKNNNYHKIYPFKQEKKL</sequence>
<accession>A0A1A9ZMD0</accession>
<feature type="region of interest" description="Disordered" evidence="1">
    <location>
        <begin position="121"/>
        <end position="149"/>
    </location>
</feature>
<evidence type="ECO:0000313" key="3">
    <source>
        <dbReference type="Proteomes" id="UP000092445"/>
    </source>
</evidence>
<dbReference type="VEuPathDB" id="VectorBase:GPAI019110"/>
<evidence type="ECO:0000313" key="2">
    <source>
        <dbReference type="EnsemblMetazoa" id="GPAI019110-PA"/>
    </source>
</evidence>
<name>A0A1A9ZMD0_GLOPL</name>
<reference evidence="2" key="2">
    <citation type="submission" date="2020-05" db="UniProtKB">
        <authorList>
            <consortium name="EnsemblMetazoa"/>
        </authorList>
    </citation>
    <scope>IDENTIFICATION</scope>
    <source>
        <strain evidence="2">IAEA</strain>
    </source>
</reference>
<dbReference type="AlphaFoldDB" id="A0A1A9ZMD0"/>
<reference evidence="3" key="1">
    <citation type="submission" date="2014-03" db="EMBL/GenBank/DDBJ databases">
        <authorList>
            <person name="Aksoy S."/>
            <person name="Warren W."/>
            <person name="Wilson R.K."/>
        </authorList>
    </citation>
    <scope>NUCLEOTIDE SEQUENCE [LARGE SCALE GENOMIC DNA]</scope>
    <source>
        <strain evidence="3">IAEA</strain>
    </source>
</reference>
<proteinExistence type="predicted"/>
<feature type="compositionally biased region" description="Low complexity" evidence="1">
    <location>
        <begin position="121"/>
        <end position="135"/>
    </location>
</feature>
<keyword evidence="3" id="KW-1185">Reference proteome</keyword>
<organism evidence="2 3">
    <name type="scientific">Glossina pallidipes</name>
    <name type="common">Tsetse fly</name>
    <dbReference type="NCBI Taxonomy" id="7398"/>
    <lineage>
        <taxon>Eukaryota</taxon>
        <taxon>Metazoa</taxon>
        <taxon>Ecdysozoa</taxon>
        <taxon>Arthropoda</taxon>
        <taxon>Hexapoda</taxon>
        <taxon>Insecta</taxon>
        <taxon>Pterygota</taxon>
        <taxon>Neoptera</taxon>
        <taxon>Endopterygota</taxon>
        <taxon>Diptera</taxon>
        <taxon>Brachycera</taxon>
        <taxon>Muscomorpha</taxon>
        <taxon>Hippoboscoidea</taxon>
        <taxon>Glossinidae</taxon>
        <taxon>Glossina</taxon>
    </lineage>
</organism>
<evidence type="ECO:0000256" key="1">
    <source>
        <dbReference type="SAM" id="MobiDB-lite"/>
    </source>
</evidence>
<dbReference type="Proteomes" id="UP000092445">
    <property type="component" value="Unassembled WGS sequence"/>
</dbReference>
<protein>
    <submittedName>
        <fullName evidence="2">Uncharacterized protein</fullName>
    </submittedName>
</protein>